<comment type="caution">
    <text evidence="1">The sequence shown here is derived from an EMBL/GenBank/DDBJ whole genome shotgun (WGS) entry which is preliminary data.</text>
</comment>
<protein>
    <submittedName>
        <fullName evidence="1">Uncharacterized protein</fullName>
    </submittedName>
</protein>
<reference evidence="1 2" key="1">
    <citation type="journal article" date="2019" name="Sci. Rep.">
        <title>A high-quality genome of Eragrostis curvula grass provides insights into Poaceae evolution and supports new strategies to enhance forage quality.</title>
        <authorList>
            <person name="Carballo J."/>
            <person name="Santos B.A.C.M."/>
            <person name="Zappacosta D."/>
            <person name="Garbus I."/>
            <person name="Selva J.P."/>
            <person name="Gallo C.A."/>
            <person name="Diaz A."/>
            <person name="Albertini E."/>
            <person name="Caccamo M."/>
            <person name="Echenique V."/>
        </authorList>
    </citation>
    <scope>NUCLEOTIDE SEQUENCE [LARGE SCALE GENOMIC DNA]</scope>
    <source>
        <strain evidence="2">cv. Victoria</strain>
        <tissue evidence="1">Leaf</tissue>
    </source>
</reference>
<evidence type="ECO:0000313" key="1">
    <source>
        <dbReference type="EMBL" id="TVU41019.1"/>
    </source>
</evidence>
<keyword evidence="2" id="KW-1185">Reference proteome</keyword>
<organism evidence="1 2">
    <name type="scientific">Eragrostis curvula</name>
    <name type="common">weeping love grass</name>
    <dbReference type="NCBI Taxonomy" id="38414"/>
    <lineage>
        <taxon>Eukaryota</taxon>
        <taxon>Viridiplantae</taxon>
        <taxon>Streptophyta</taxon>
        <taxon>Embryophyta</taxon>
        <taxon>Tracheophyta</taxon>
        <taxon>Spermatophyta</taxon>
        <taxon>Magnoliopsida</taxon>
        <taxon>Liliopsida</taxon>
        <taxon>Poales</taxon>
        <taxon>Poaceae</taxon>
        <taxon>PACMAD clade</taxon>
        <taxon>Chloridoideae</taxon>
        <taxon>Eragrostideae</taxon>
        <taxon>Eragrostidinae</taxon>
        <taxon>Eragrostis</taxon>
    </lineage>
</organism>
<evidence type="ECO:0000313" key="2">
    <source>
        <dbReference type="Proteomes" id="UP000324897"/>
    </source>
</evidence>
<proteinExistence type="predicted"/>
<feature type="non-terminal residue" evidence="1">
    <location>
        <position position="85"/>
    </location>
</feature>
<gene>
    <name evidence="1" type="ORF">EJB05_14509</name>
</gene>
<dbReference type="Gramene" id="TVU41019">
    <property type="protein sequence ID" value="TVU41019"/>
    <property type="gene ID" value="EJB05_14509"/>
</dbReference>
<dbReference type="Proteomes" id="UP000324897">
    <property type="component" value="Chromosome 4"/>
</dbReference>
<dbReference type="AlphaFoldDB" id="A0A5J9VXQ4"/>
<accession>A0A5J9VXQ4</accession>
<dbReference type="EMBL" id="RWGY01000007">
    <property type="protein sequence ID" value="TVU41019.1"/>
    <property type="molecule type" value="Genomic_DNA"/>
</dbReference>
<sequence length="85" mass="9889">MVGVMFHKFVVQAGTDVSLVDGDVHAQCHSEAHLLEQGELLRCARHLAARHAQLMPARLGLRQRKLYFPLPRLHHFWQRSVQYMF</sequence>
<name>A0A5J9VXQ4_9POAL</name>